<name>A0A5N4ANQ8_PHOPY</name>
<protein>
    <submittedName>
        <fullName evidence="1">Uncharacterized protein</fullName>
    </submittedName>
</protein>
<comment type="caution">
    <text evidence="1">The sequence shown here is derived from an EMBL/GenBank/DDBJ whole genome shotgun (WGS) entry which is preliminary data.</text>
</comment>
<gene>
    <name evidence="1" type="ORF">PPYR_06821</name>
</gene>
<dbReference type="InParanoid" id="A0A5N4ANQ8"/>
<keyword evidence="2" id="KW-1185">Reference proteome</keyword>
<sequence length="99" mass="11256">MTSYIFADLKSHQNIARTKIPTIVFFSFSEKKNVITNSILLTQKEFEVLPMRQIPSGRQSSEIPQKLLGGSSTRIQTNCIECRILHRIGRGEIVCKGLY</sequence>
<evidence type="ECO:0000313" key="2">
    <source>
        <dbReference type="Proteomes" id="UP000327044"/>
    </source>
</evidence>
<proteinExistence type="predicted"/>
<dbReference type="Proteomes" id="UP000327044">
    <property type="component" value="Unassembled WGS sequence"/>
</dbReference>
<dbReference type="AlphaFoldDB" id="A0A5N4ANQ8"/>
<evidence type="ECO:0000313" key="1">
    <source>
        <dbReference type="EMBL" id="KAB0798941.1"/>
    </source>
</evidence>
<organism evidence="1 2">
    <name type="scientific">Photinus pyralis</name>
    <name type="common">Common eastern firefly</name>
    <name type="synonym">Lampyris pyralis</name>
    <dbReference type="NCBI Taxonomy" id="7054"/>
    <lineage>
        <taxon>Eukaryota</taxon>
        <taxon>Metazoa</taxon>
        <taxon>Ecdysozoa</taxon>
        <taxon>Arthropoda</taxon>
        <taxon>Hexapoda</taxon>
        <taxon>Insecta</taxon>
        <taxon>Pterygota</taxon>
        <taxon>Neoptera</taxon>
        <taxon>Endopterygota</taxon>
        <taxon>Coleoptera</taxon>
        <taxon>Polyphaga</taxon>
        <taxon>Elateriformia</taxon>
        <taxon>Elateroidea</taxon>
        <taxon>Lampyridae</taxon>
        <taxon>Lampyrinae</taxon>
        <taxon>Photinus</taxon>
    </lineage>
</organism>
<reference evidence="1 2" key="1">
    <citation type="journal article" date="2018" name="Elife">
        <title>Firefly genomes illuminate parallel origins of bioluminescence in beetles.</title>
        <authorList>
            <person name="Fallon T.R."/>
            <person name="Lower S.E."/>
            <person name="Chang C.H."/>
            <person name="Bessho-Uehara M."/>
            <person name="Martin G.J."/>
            <person name="Bewick A.J."/>
            <person name="Behringer M."/>
            <person name="Debat H.J."/>
            <person name="Wong I."/>
            <person name="Day J.C."/>
            <person name="Suvorov A."/>
            <person name="Silva C.J."/>
            <person name="Stanger-Hall K.F."/>
            <person name="Hall D.W."/>
            <person name="Schmitz R.J."/>
            <person name="Nelson D.R."/>
            <person name="Lewis S.M."/>
            <person name="Shigenobu S."/>
            <person name="Bybee S.M."/>
            <person name="Larracuente A.M."/>
            <person name="Oba Y."/>
            <person name="Weng J.K."/>
        </authorList>
    </citation>
    <scope>NUCLEOTIDE SEQUENCE [LARGE SCALE GENOMIC DNA]</scope>
    <source>
        <strain evidence="1">1611_PpyrPB1</strain>
        <tissue evidence="1">Whole body</tissue>
    </source>
</reference>
<accession>A0A5N4ANQ8</accession>
<dbReference type="EMBL" id="VVIM01000005">
    <property type="protein sequence ID" value="KAB0798941.1"/>
    <property type="molecule type" value="Genomic_DNA"/>
</dbReference>